<reference evidence="2 3" key="1">
    <citation type="submission" date="2016-05" db="EMBL/GenBank/DDBJ databases">
        <title>Microbial solvent formation.</title>
        <authorList>
            <person name="Poehlein A."/>
            <person name="Montoya Solano J.D."/>
            <person name="Flitsch S."/>
            <person name="Krabben P."/>
            <person name="Duerre P."/>
            <person name="Daniel R."/>
        </authorList>
    </citation>
    <scope>NUCLEOTIDE SEQUENCE [LARGE SCALE GENOMIC DNA]</scope>
    <source>
        <strain evidence="2 3">DSM 2619</strain>
    </source>
</reference>
<dbReference type="RefSeq" id="WP_341424301.1">
    <property type="nucleotide sequence ID" value="NZ_LZZM01000073.1"/>
</dbReference>
<dbReference type="GO" id="GO:1990189">
    <property type="term" value="F:protein N-terminal-serine acetyltransferase activity"/>
    <property type="evidence" value="ECO:0007669"/>
    <property type="project" value="TreeGrafter"/>
</dbReference>
<dbReference type="Proteomes" id="UP000190890">
    <property type="component" value="Unassembled WGS sequence"/>
</dbReference>
<feature type="domain" description="N-acetyltransferase" evidence="1">
    <location>
        <begin position="1"/>
        <end position="34"/>
    </location>
</feature>
<dbReference type="AlphaFoldDB" id="A0A1S8TTE6"/>
<dbReference type="InterPro" id="IPR000182">
    <property type="entry name" value="GNAT_dom"/>
</dbReference>
<keyword evidence="3" id="KW-1185">Reference proteome</keyword>
<evidence type="ECO:0000259" key="1">
    <source>
        <dbReference type="Pfam" id="PF13302"/>
    </source>
</evidence>
<dbReference type="GO" id="GO:0008999">
    <property type="term" value="F:protein-N-terminal-alanine acetyltransferase activity"/>
    <property type="evidence" value="ECO:0007669"/>
    <property type="project" value="TreeGrafter"/>
</dbReference>
<evidence type="ECO:0000313" key="2">
    <source>
        <dbReference type="EMBL" id="OOM81047.1"/>
    </source>
</evidence>
<dbReference type="InterPro" id="IPR016181">
    <property type="entry name" value="Acyl_CoA_acyltransferase"/>
</dbReference>
<dbReference type="InterPro" id="IPR051908">
    <property type="entry name" value="Ribosomal_N-acetyltransferase"/>
</dbReference>
<accession>A0A1S8TTE6</accession>
<dbReference type="EMBL" id="LZZM01000073">
    <property type="protein sequence ID" value="OOM81047.1"/>
    <property type="molecule type" value="Genomic_DNA"/>
</dbReference>
<protein>
    <recommendedName>
        <fullName evidence="1">N-acetyltransferase domain-containing protein</fullName>
    </recommendedName>
</protein>
<dbReference type="STRING" id="29367.CLPUN_12070"/>
<comment type="caution">
    <text evidence="2">The sequence shown here is derived from an EMBL/GenBank/DDBJ whole genome shotgun (WGS) entry which is preliminary data.</text>
</comment>
<organism evidence="2 3">
    <name type="scientific">Clostridium puniceum</name>
    <dbReference type="NCBI Taxonomy" id="29367"/>
    <lineage>
        <taxon>Bacteria</taxon>
        <taxon>Bacillati</taxon>
        <taxon>Bacillota</taxon>
        <taxon>Clostridia</taxon>
        <taxon>Eubacteriales</taxon>
        <taxon>Clostridiaceae</taxon>
        <taxon>Clostridium</taxon>
    </lineage>
</organism>
<evidence type="ECO:0000313" key="3">
    <source>
        <dbReference type="Proteomes" id="UP000190890"/>
    </source>
</evidence>
<name>A0A1S8TTE6_9CLOT</name>
<dbReference type="SUPFAM" id="SSF55729">
    <property type="entry name" value="Acyl-CoA N-acyltransferases (Nat)"/>
    <property type="match status" value="1"/>
</dbReference>
<sequence length="70" mass="8720">MEYAFKELNVRRIIARCDPKNPPSWKLLERLKMRREGHLRQNIYFFKDEKDEPIWKDTYEYGILKSEWIS</sequence>
<gene>
    <name evidence="2" type="ORF">CLPUN_12070</name>
</gene>
<dbReference type="PANTHER" id="PTHR43441">
    <property type="entry name" value="RIBOSOMAL-PROTEIN-SERINE ACETYLTRANSFERASE"/>
    <property type="match status" value="1"/>
</dbReference>
<dbReference type="Gene3D" id="3.40.630.30">
    <property type="match status" value="1"/>
</dbReference>
<dbReference type="PANTHER" id="PTHR43441:SF2">
    <property type="entry name" value="FAMILY ACETYLTRANSFERASE, PUTATIVE (AFU_ORTHOLOGUE AFUA_7G00850)-RELATED"/>
    <property type="match status" value="1"/>
</dbReference>
<proteinExistence type="predicted"/>
<dbReference type="GO" id="GO:0005737">
    <property type="term" value="C:cytoplasm"/>
    <property type="evidence" value="ECO:0007669"/>
    <property type="project" value="TreeGrafter"/>
</dbReference>
<dbReference type="Pfam" id="PF13302">
    <property type="entry name" value="Acetyltransf_3"/>
    <property type="match status" value="1"/>
</dbReference>